<evidence type="ECO:0000313" key="4">
    <source>
        <dbReference type="Proteomes" id="UP000033035"/>
    </source>
</evidence>
<accession>A0A0F5IVI3</accession>
<dbReference type="SFLD" id="SFLDF00009">
    <property type="entry name" value="o-succinylbenzoate_synthase"/>
    <property type="match status" value="1"/>
</dbReference>
<gene>
    <name evidence="3" type="ORF">HMPREF1536_04329</name>
</gene>
<dbReference type="InterPro" id="IPR018110">
    <property type="entry name" value="Mandel_Rmase/mucon_lact_enz_CS"/>
</dbReference>
<dbReference type="Pfam" id="PF13193">
    <property type="entry name" value="AMP-binding_C"/>
    <property type="match status" value="1"/>
</dbReference>
<dbReference type="GO" id="GO:0009063">
    <property type="term" value="P:amino acid catabolic process"/>
    <property type="evidence" value="ECO:0007669"/>
    <property type="project" value="InterPro"/>
</dbReference>
<dbReference type="InterPro" id="IPR036849">
    <property type="entry name" value="Enolase-like_C_sf"/>
</dbReference>
<dbReference type="PANTHER" id="PTHR48073:SF2">
    <property type="entry name" value="O-SUCCINYLBENZOATE SYNTHASE"/>
    <property type="match status" value="1"/>
</dbReference>
<dbReference type="Gene3D" id="3.30.300.30">
    <property type="match status" value="1"/>
</dbReference>
<protein>
    <submittedName>
        <fullName evidence="3">O-succinylbenzoate synthase</fullName>
    </submittedName>
</protein>
<dbReference type="PANTHER" id="PTHR48073">
    <property type="entry name" value="O-SUCCINYLBENZOATE SYNTHASE-RELATED"/>
    <property type="match status" value="1"/>
</dbReference>
<dbReference type="AlphaFoldDB" id="A0A0F5IVI3"/>
<dbReference type="STRING" id="1203610.HMPREF1536_04329"/>
<dbReference type="Proteomes" id="UP000033035">
    <property type="component" value="Unassembled WGS sequence"/>
</dbReference>
<name>A0A0F5IVI3_9BACT</name>
<dbReference type="InterPro" id="IPR025110">
    <property type="entry name" value="AMP-bd_C"/>
</dbReference>
<evidence type="ECO:0000256" key="1">
    <source>
        <dbReference type="ARBA" id="ARBA00022723"/>
    </source>
</evidence>
<evidence type="ECO:0000313" key="3">
    <source>
        <dbReference type="EMBL" id="KKB49265.1"/>
    </source>
</evidence>
<dbReference type="InterPro" id="IPR029065">
    <property type="entry name" value="Enolase_C-like"/>
</dbReference>
<dbReference type="GO" id="GO:0046872">
    <property type="term" value="F:metal ion binding"/>
    <property type="evidence" value="ECO:0007669"/>
    <property type="project" value="UniProtKB-KW"/>
</dbReference>
<keyword evidence="1" id="KW-0479">Metal-binding</keyword>
<dbReference type="SUPFAM" id="SSF51604">
    <property type="entry name" value="Enolase C-terminal domain-like"/>
    <property type="match status" value="1"/>
</dbReference>
<dbReference type="GO" id="GO:0016854">
    <property type="term" value="F:racemase and epimerase activity"/>
    <property type="evidence" value="ECO:0007669"/>
    <property type="project" value="UniProtKB-ARBA"/>
</dbReference>
<sequence>MSYHIQIIPKVLHFKQPAGTSRGTYTTRNSWYLVLTSDEAPERYGIGECAPLPKLSCDDVPDYERLLAEICRQTKSKGKPDTELLRPYPSIQFGLETAFRHFHAGNYALWDTPFSRGEAGIPINGLIWMGEYKKMLEQIEAKMQSGFRCIKLKIGAINFEEELALLKHIRAHFSAKEIELRVDANGAFSPTDALDKLHRLAELDLHSIEQPIRAGQWEEMARLTAETPLSIALDEELIGCNTLQGKKELLSAIRPQYIILKPSLHGGISGGQEWIDEAERQKIGWWITSALESNIGLNAIAQWCATFNNPLPQGLGTGALFTDNVEMPLSIRKDCLWYDPKSNSFPSREGTEGVLHFTTDRSKQQLQLEDGTVCTAGNIQDLIAKLPTDTPEILRDLYHFLADLFSESPYITVHTSGSTGTPKEFTVRKEQMMQSALLTCSFLRLRKGDNALLCMPLQYIAGKMVVVRALVAGLNLILRTPSGHPLADVTVPLRFAAMIPLQVYNTLRVAEEKERLCRTEILIIGGGAINKELEDEIRQLPNEIYSTYGMTETLSHIALRKLNGSDASPAYTPFSSVKLSLSPEETLVIQAPLVCDETLVTNDIAQIHPDGTFTILGRKDNIINTGGIKVQIECVEEILRSIISVTFAITAVPHPGLGEAIVLLVEKTTDPERLSDKIASLLPKYQQPKYIRQVDAIPLTGSGKTDRKACRLLAAKLI</sequence>
<dbReference type="InterPro" id="IPR042099">
    <property type="entry name" value="ANL_N_sf"/>
</dbReference>
<keyword evidence="4" id="KW-1185">Reference proteome</keyword>
<dbReference type="PATRIC" id="fig|1203610.3.peg.4406"/>
<dbReference type="PROSITE" id="PS00909">
    <property type="entry name" value="MR_MLE_2"/>
    <property type="match status" value="1"/>
</dbReference>
<dbReference type="Gene3D" id="3.40.50.12780">
    <property type="entry name" value="N-terminal domain of ligase-like"/>
    <property type="match status" value="1"/>
</dbReference>
<dbReference type="SFLD" id="SFLDG00180">
    <property type="entry name" value="muconate_cycloisomerase"/>
    <property type="match status" value="1"/>
</dbReference>
<dbReference type="EMBL" id="AQHW01000025">
    <property type="protein sequence ID" value="KKB49265.1"/>
    <property type="molecule type" value="Genomic_DNA"/>
</dbReference>
<comment type="caution">
    <text evidence="3">The sequence shown here is derived from an EMBL/GenBank/DDBJ whole genome shotgun (WGS) entry which is preliminary data.</text>
</comment>
<organism evidence="3 4">
    <name type="scientific">Parabacteroides gordonii MS-1 = DSM 23371</name>
    <dbReference type="NCBI Taxonomy" id="1203610"/>
    <lineage>
        <taxon>Bacteria</taxon>
        <taxon>Pseudomonadati</taxon>
        <taxon>Bacteroidota</taxon>
        <taxon>Bacteroidia</taxon>
        <taxon>Bacteroidales</taxon>
        <taxon>Tannerellaceae</taxon>
        <taxon>Parabacteroides</taxon>
    </lineage>
</organism>
<dbReference type="Pfam" id="PF13378">
    <property type="entry name" value="MR_MLE_C"/>
    <property type="match status" value="1"/>
</dbReference>
<dbReference type="InterPro" id="IPR029017">
    <property type="entry name" value="Enolase-like_N"/>
</dbReference>
<dbReference type="Gene3D" id="3.30.390.10">
    <property type="entry name" value="Enolase-like, N-terminal domain"/>
    <property type="match status" value="1"/>
</dbReference>
<dbReference type="Gene3D" id="3.20.20.120">
    <property type="entry name" value="Enolase-like C-terminal domain"/>
    <property type="match status" value="1"/>
</dbReference>
<reference evidence="3 4" key="1">
    <citation type="submission" date="2013-04" db="EMBL/GenBank/DDBJ databases">
        <title>The Genome Sequence of Parabacteroides gordonii DSM 23371.</title>
        <authorList>
            <consortium name="The Broad Institute Genomics Platform"/>
            <person name="Earl A."/>
            <person name="Ward D."/>
            <person name="Feldgarden M."/>
            <person name="Gevers D."/>
            <person name="Martens E."/>
            <person name="Sakamoto M."/>
            <person name="Benno Y."/>
            <person name="Suzuki N."/>
            <person name="Matsunaga N."/>
            <person name="Koshihara K."/>
            <person name="Seki M."/>
            <person name="Komiya H."/>
            <person name="Walker B."/>
            <person name="Young S."/>
            <person name="Zeng Q."/>
            <person name="Gargeya S."/>
            <person name="Fitzgerald M."/>
            <person name="Haas B."/>
            <person name="Abouelleil A."/>
            <person name="Allen A.W."/>
            <person name="Alvarado L."/>
            <person name="Arachchi H.M."/>
            <person name="Berlin A.M."/>
            <person name="Chapman S.B."/>
            <person name="Gainer-Dewar J."/>
            <person name="Goldberg J."/>
            <person name="Griggs A."/>
            <person name="Gujja S."/>
            <person name="Hansen M."/>
            <person name="Howarth C."/>
            <person name="Imamovic A."/>
            <person name="Ireland A."/>
            <person name="Larimer J."/>
            <person name="McCowan C."/>
            <person name="Murphy C."/>
            <person name="Pearson M."/>
            <person name="Poon T.W."/>
            <person name="Priest M."/>
            <person name="Roberts A."/>
            <person name="Saif S."/>
            <person name="Shea T."/>
            <person name="Sisk P."/>
            <person name="Sykes S."/>
            <person name="Wortman J."/>
            <person name="Nusbaum C."/>
            <person name="Birren B."/>
        </authorList>
    </citation>
    <scope>NUCLEOTIDE SEQUENCE [LARGE SCALE GENOMIC DNA]</scope>
    <source>
        <strain evidence="3 4">MS-1</strain>
    </source>
</reference>
<dbReference type="SUPFAM" id="SSF54826">
    <property type="entry name" value="Enolase N-terminal domain-like"/>
    <property type="match status" value="1"/>
</dbReference>
<dbReference type="HOGENOM" id="CLU_023507_0_0_10"/>
<dbReference type="SFLD" id="SFLDS00001">
    <property type="entry name" value="Enolase"/>
    <property type="match status" value="1"/>
</dbReference>
<dbReference type="CDD" id="cd03320">
    <property type="entry name" value="OSBS"/>
    <property type="match status" value="1"/>
</dbReference>
<dbReference type="InterPro" id="IPR013342">
    <property type="entry name" value="Mandelate_racemase_C"/>
</dbReference>
<dbReference type="SUPFAM" id="SSF56801">
    <property type="entry name" value="Acetyl-CoA synthetase-like"/>
    <property type="match status" value="1"/>
</dbReference>
<feature type="domain" description="Mandelate racemase/muconate lactonizing enzyme C-terminal" evidence="2">
    <location>
        <begin position="132"/>
        <end position="230"/>
    </location>
</feature>
<dbReference type="InterPro" id="IPR000873">
    <property type="entry name" value="AMP-dep_synth/lig_dom"/>
</dbReference>
<evidence type="ECO:0000259" key="2">
    <source>
        <dbReference type="SMART" id="SM00922"/>
    </source>
</evidence>
<dbReference type="SMART" id="SM00922">
    <property type="entry name" value="MR_MLE"/>
    <property type="match status" value="1"/>
</dbReference>
<proteinExistence type="predicted"/>
<dbReference type="InterPro" id="IPR045851">
    <property type="entry name" value="AMP-bd_C_sf"/>
</dbReference>
<dbReference type="Pfam" id="PF00501">
    <property type="entry name" value="AMP-binding"/>
    <property type="match status" value="1"/>
</dbReference>